<feature type="transmembrane region" description="Helical" evidence="3">
    <location>
        <begin position="54"/>
        <end position="75"/>
    </location>
</feature>
<dbReference type="Pfam" id="PF13041">
    <property type="entry name" value="PPR_2"/>
    <property type="match status" value="1"/>
</dbReference>
<feature type="repeat" description="PPR" evidence="2">
    <location>
        <begin position="90"/>
        <end position="124"/>
    </location>
</feature>
<dbReference type="Proteomes" id="UP000289738">
    <property type="component" value="Chromosome A10"/>
</dbReference>
<gene>
    <name evidence="4" type="ORF">Ahy_A10g051330</name>
</gene>
<dbReference type="Pfam" id="PF01535">
    <property type="entry name" value="PPR"/>
    <property type="match status" value="3"/>
</dbReference>
<feature type="repeat" description="PPR" evidence="2">
    <location>
        <begin position="182"/>
        <end position="216"/>
    </location>
</feature>
<evidence type="ECO:0000256" key="1">
    <source>
        <dbReference type="ARBA" id="ARBA00022737"/>
    </source>
</evidence>
<dbReference type="Gene3D" id="1.25.40.10">
    <property type="entry name" value="Tetratricopeptide repeat domain"/>
    <property type="match status" value="2"/>
</dbReference>
<dbReference type="EMBL" id="SDMP01000010">
    <property type="protein sequence ID" value="RYR36352.1"/>
    <property type="molecule type" value="Genomic_DNA"/>
</dbReference>
<dbReference type="GO" id="GO:0009451">
    <property type="term" value="P:RNA modification"/>
    <property type="evidence" value="ECO:0007669"/>
    <property type="project" value="InterPro"/>
</dbReference>
<protein>
    <recommendedName>
        <fullName evidence="6">Pentatricopeptide repeat-containing protein</fullName>
    </recommendedName>
</protein>
<keyword evidence="1" id="KW-0677">Repeat</keyword>
<name>A0A445BCE1_ARAHY</name>
<proteinExistence type="predicted"/>
<keyword evidence="3" id="KW-0472">Membrane</keyword>
<comment type="caution">
    <text evidence="4">The sequence shown here is derived from an EMBL/GenBank/DDBJ whole genome shotgun (WGS) entry which is preliminary data.</text>
</comment>
<dbReference type="PROSITE" id="PS51375">
    <property type="entry name" value="PPR"/>
    <property type="match status" value="2"/>
</dbReference>
<evidence type="ECO:0000313" key="5">
    <source>
        <dbReference type="Proteomes" id="UP000289738"/>
    </source>
</evidence>
<keyword evidence="3" id="KW-1133">Transmembrane helix</keyword>
<reference evidence="4 5" key="1">
    <citation type="submission" date="2019-01" db="EMBL/GenBank/DDBJ databases">
        <title>Sequencing of cultivated peanut Arachis hypogaea provides insights into genome evolution and oil improvement.</title>
        <authorList>
            <person name="Chen X."/>
        </authorList>
    </citation>
    <scope>NUCLEOTIDE SEQUENCE [LARGE SCALE GENOMIC DNA]</scope>
    <source>
        <strain evidence="5">cv. Fuhuasheng</strain>
        <tissue evidence="4">Leaves</tissue>
    </source>
</reference>
<organism evidence="4 5">
    <name type="scientific">Arachis hypogaea</name>
    <name type="common">Peanut</name>
    <dbReference type="NCBI Taxonomy" id="3818"/>
    <lineage>
        <taxon>Eukaryota</taxon>
        <taxon>Viridiplantae</taxon>
        <taxon>Streptophyta</taxon>
        <taxon>Embryophyta</taxon>
        <taxon>Tracheophyta</taxon>
        <taxon>Spermatophyta</taxon>
        <taxon>Magnoliopsida</taxon>
        <taxon>eudicotyledons</taxon>
        <taxon>Gunneridae</taxon>
        <taxon>Pentapetalae</taxon>
        <taxon>rosids</taxon>
        <taxon>fabids</taxon>
        <taxon>Fabales</taxon>
        <taxon>Fabaceae</taxon>
        <taxon>Papilionoideae</taxon>
        <taxon>50 kb inversion clade</taxon>
        <taxon>dalbergioids sensu lato</taxon>
        <taxon>Dalbergieae</taxon>
        <taxon>Pterocarpus clade</taxon>
        <taxon>Arachis</taxon>
    </lineage>
</organism>
<evidence type="ECO:0008006" key="6">
    <source>
        <dbReference type="Google" id="ProtNLM"/>
    </source>
</evidence>
<accession>A0A445BCE1</accession>
<evidence type="ECO:0000256" key="2">
    <source>
        <dbReference type="PROSITE-ProRule" id="PRU00708"/>
    </source>
</evidence>
<sequence>MACHLLASQPKLTFHLFRKMRCCKVQDRVATALSLLSATADTRDFLRGKCLHGYYIRLGLISNLNVLTVLIDLYARMGRIYLAHRVFDGVAQKNNCLIGKYARNGMLREAVRLLQQMRLESLKPNLSTLVGLPCFQIYANSTIQEEKLELDAVLGTALVNAYAKCDFLDKATDIFERMKGKDIKAGTTMISGHGIHGQPTNAAKLFNRMESEGFRPNEVTFLAVLSACSHGGLVIDGMEIFKSMVCKYGFSPRDDATAWPTLLFACQVYDGVKLEKCVKNVLSSIYT</sequence>
<dbReference type="FunFam" id="1.25.40.10:FF:000031">
    <property type="entry name" value="Pentatricopeptide repeat-containing protein mitochondrial"/>
    <property type="match status" value="1"/>
</dbReference>
<dbReference type="AlphaFoldDB" id="A0A445BCE1"/>
<dbReference type="PANTHER" id="PTHR47926">
    <property type="entry name" value="PENTATRICOPEPTIDE REPEAT-CONTAINING PROTEIN"/>
    <property type="match status" value="1"/>
</dbReference>
<keyword evidence="5" id="KW-1185">Reference proteome</keyword>
<dbReference type="NCBIfam" id="TIGR00756">
    <property type="entry name" value="PPR"/>
    <property type="match status" value="4"/>
</dbReference>
<dbReference type="InterPro" id="IPR011990">
    <property type="entry name" value="TPR-like_helical_dom_sf"/>
</dbReference>
<dbReference type="GO" id="GO:0003723">
    <property type="term" value="F:RNA binding"/>
    <property type="evidence" value="ECO:0007669"/>
    <property type="project" value="InterPro"/>
</dbReference>
<evidence type="ECO:0000313" key="4">
    <source>
        <dbReference type="EMBL" id="RYR36352.1"/>
    </source>
</evidence>
<keyword evidence="3" id="KW-0812">Transmembrane</keyword>
<dbReference type="InterPro" id="IPR002885">
    <property type="entry name" value="PPR_rpt"/>
</dbReference>
<dbReference type="InterPro" id="IPR046960">
    <property type="entry name" value="PPR_At4g14850-like_plant"/>
</dbReference>
<evidence type="ECO:0000256" key="3">
    <source>
        <dbReference type="SAM" id="Phobius"/>
    </source>
</evidence>